<evidence type="ECO:0000256" key="2">
    <source>
        <dbReference type="SAM" id="SignalP"/>
    </source>
</evidence>
<dbReference type="AlphaFoldDB" id="A0A2U8E0Y9"/>
<gene>
    <name evidence="5" type="ORF">CKA38_03735</name>
</gene>
<accession>A0A2U8E0Y9</accession>
<dbReference type="GO" id="GO:0009306">
    <property type="term" value="P:protein secretion"/>
    <property type="evidence" value="ECO:0007669"/>
    <property type="project" value="InterPro"/>
</dbReference>
<evidence type="ECO:0000313" key="5">
    <source>
        <dbReference type="EMBL" id="AWI08480.1"/>
    </source>
</evidence>
<evidence type="ECO:0000259" key="3">
    <source>
        <dbReference type="Pfam" id="PF00263"/>
    </source>
</evidence>
<keyword evidence="2" id="KW-0732">Signal</keyword>
<feature type="chain" id="PRO_5016151495" evidence="2">
    <location>
        <begin position="31"/>
        <end position="568"/>
    </location>
</feature>
<dbReference type="PROSITE" id="PS00875">
    <property type="entry name" value="T2SP_D"/>
    <property type="match status" value="1"/>
</dbReference>
<sequence length="568" mass="60963">MLPTFAHRLRSLIRFAAFLTVFSTGLALQAQDDNAPLEPEEVLMRTIPYFSQDEQPIAKVFQSLGRSYGISIICDKDVTGDVNVEFHNITLRGILDALCISEGYYWQLEEMGYITVRRFKTIVYQVEYPKLERKGASKATVNLGQTNYDASQSGGGGSSGGGGGGGGSGGSENEDEASVSLDTTNDTPFWDKFEAEIKELKGKDERIVFDRFSGTIIATASRHTHDHLERFLGTVNSRIGQQVEIVGKIVEVQLLDQNKLGIDWSQAATSIGNIIIGSTQIATPLVKAGSGDAQTTISGAFTNTNVTATSLGGFSFNPDTFAGTISAGKISAVIQALSEQGNLNTVTSPRLITINNQTAYIKDTEDRPYFQLRSESTQTMGSLSDNIYQTKQYDIQSISIGTMIAITPQIADNGDITLDVTPAITRLKEEITSKDGSLNAPALYVKTTSTIVRLRSGETAIIGGIVSDSTADTTRGVPGLSKIPLLGRLFRSEGKYTTKTELVIFLTPRIITPGSSLSPQDQGEADRNSRAVRSALGANAPSPSAYSRTMSGAASTSSRPVETISLLD</sequence>
<dbReference type="Pfam" id="PF00263">
    <property type="entry name" value="Secretin"/>
    <property type="match status" value="1"/>
</dbReference>
<dbReference type="InterPro" id="IPR011514">
    <property type="entry name" value="Secretin_N_2"/>
</dbReference>
<dbReference type="InterPro" id="IPR004845">
    <property type="entry name" value="T2SS_GspD_CS"/>
</dbReference>
<dbReference type="GO" id="GO:0019867">
    <property type="term" value="C:outer membrane"/>
    <property type="evidence" value="ECO:0007669"/>
    <property type="project" value="InterPro"/>
</dbReference>
<dbReference type="PANTHER" id="PTHR30604">
    <property type="entry name" value="PROTEIN TRANSPORT PROTEIN HOFQ"/>
    <property type="match status" value="1"/>
</dbReference>
<proteinExistence type="predicted"/>
<dbReference type="OrthoDB" id="182525at2"/>
<dbReference type="KEGG" id="elut:CKA38_03735"/>
<protein>
    <submittedName>
        <fullName evidence="5">Type II secretory protein PulD</fullName>
    </submittedName>
</protein>
<dbReference type="RefSeq" id="WP_108824288.1">
    <property type="nucleotide sequence ID" value="NZ_CP023004.1"/>
</dbReference>
<dbReference type="GO" id="GO:0009297">
    <property type="term" value="P:pilus assembly"/>
    <property type="evidence" value="ECO:0007669"/>
    <property type="project" value="InterPro"/>
</dbReference>
<dbReference type="Pfam" id="PF07655">
    <property type="entry name" value="Secretin_N_2"/>
    <property type="match status" value="1"/>
</dbReference>
<dbReference type="PRINTS" id="PR00811">
    <property type="entry name" value="BCTERIALGSPD"/>
</dbReference>
<feature type="compositionally biased region" description="Polar residues" evidence="1">
    <location>
        <begin position="541"/>
        <end position="560"/>
    </location>
</feature>
<feature type="domain" description="Secretin N-terminal" evidence="4">
    <location>
        <begin position="121"/>
        <end position="207"/>
    </location>
</feature>
<name>A0A2U8E0Y9_9BACT</name>
<evidence type="ECO:0000259" key="4">
    <source>
        <dbReference type="Pfam" id="PF07655"/>
    </source>
</evidence>
<dbReference type="Proteomes" id="UP000244896">
    <property type="component" value="Chromosome"/>
</dbReference>
<feature type="signal peptide" evidence="2">
    <location>
        <begin position="1"/>
        <end position="30"/>
    </location>
</feature>
<evidence type="ECO:0000256" key="1">
    <source>
        <dbReference type="SAM" id="MobiDB-lite"/>
    </source>
</evidence>
<dbReference type="EMBL" id="CP023004">
    <property type="protein sequence ID" value="AWI08480.1"/>
    <property type="molecule type" value="Genomic_DNA"/>
</dbReference>
<feature type="region of interest" description="Disordered" evidence="1">
    <location>
        <begin position="147"/>
        <end position="186"/>
    </location>
</feature>
<dbReference type="Gene3D" id="3.55.50.30">
    <property type="match status" value="1"/>
</dbReference>
<keyword evidence="6" id="KW-1185">Reference proteome</keyword>
<feature type="region of interest" description="Disordered" evidence="1">
    <location>
        <begin position="515"/>
        <end position="568"/>
    </location>
</feature>
<organism evidence="5 6">
    <name type="scientific">Ereboglobus luteus</name>
    <dbReference type="NCBI Taxonomy" id="1796921"/>
    <lineage>
        <taxon>Bacteria</taxon>
        <taxon>Pseudomonadati</taxon>
        <taxon>Verrucomicrobiota</taxon>
        <taxon>Opitutia</taxon>
        <taxon>Opitutales</taxon>
        <taxon>Opitutaceae</taxon>
        <taxon>Ereboglobus</taxon>
    </lineage>
</organism>
<dbReference type="InterPro" id="IPR051808">
    <property type="entry name" value="Type_IV_pilus_biogenesis"/>
</dbReference>
<reference evidence="5 6" key="1">
    <citation type="journal article" date="2018" name="Syst. Appl. Microbiol.">
        <title>Ereboglobus luteus gen. nov. sp. nov. from cockroach guts, and new insights into the oxygen relationship of the genera Opitutus and Didymococcus (Verrucomicrobia: Opitutaceae).</title>
        <authorList>
            <person name="Tegtmeier D."/>
            <person name="Belitz A."/>
            <person name="Radek R."/>
            <person name="Heimerl T."/>
            <person name="Brune A."/>
        </authorList>
    </citation>
    <scope>NUCLEOTIDE SEQUENCE [LARGE SCALE GENOMIC DNA]</scope>
    <source>
        <strain evidence="5 6">Ho45</strain>
    </source>
</reference>
<feature type="compositionally biased region" description="Gly residues" evidence="1">
    <location>
        <begin position="153"/>
        <end position="170"/>
    </location>
</feature>
<evidence type="ECO:0000313" key="6">
    <source>
        <dbReference type="Proteomes" id="UP000244896"/>
    </source>
</evidence>
<dbReference type="PANTHER" id="PTHR30604:SF1">
    <property type="entry name" value="DNA UTILIZATION PROTEIN HOFQ"/>
    <property type="match status" value="1"/>
</dbReference>
<feature type="domain" description="Type II/III secretion system secretin-like" evidence="3">
    <location>
        <begin position="336"/>
        <end position="511"/>
    </location>
</feature>
<dbReference type="InterPro" id="IPR001775">
    <property type="entry name" value="GspD/PilQ"/>
</dbReference>
<dbReference type="InterPro" id="IPR004846">
    <property type="entry name" value="T2SS/T3SS_dom"/>
</dbReference>